<comment type="caution">
    <text evidence="3">The sequence shown here is derived from an EMBL/GenBank/DDBJ whole genome shotgun (WGS) entry which is preliminary data.</text>
</comment>
<evidence type="ECO:0000259" key="2">
    <source>
        <dbReference type="Pfam" id="PF00135"/>
    </source>
</evidence>
<keyword evidence="4" id="KW-1185">Reference proteome</keyword>
<feature type="signal peptide" evidence="1">
    <location>
        <begin position="1"/>
        <end position="21"/>
    </location>
</feature>
<proteinExistence type="predicted"/>
<name>A0ABP8MXG0_9BACT</name>
<dbReference type="Gene3D" id="3.40.50.1820">
    <property type="entry name" value="alpha/beta hydrolase"/>
    <property type="match status" value="1"/>
</dbReference>
<dbReference type="InterPro" id="IPR002018">
    <property type="entry name" value="CarbesteraseB"/>
</dbReference>
<feature type="domain" description="Carboxylesterase type B" evidence="2">
    <location>
        <begin position="38"/>
        <end position="100"/>
    </location>
</feature>
<dbReference type="PANTHER" id="PTHR11559">
    <property type="entry name" value="CARBOXYLESTERASE"/>
    <property type="match status" value="1"/>
</dbReference>
<dbReference type="RefSeq" id="WP_345243828.1">
    <property type="nucleotide sequence ID" value="NZ_BAABHD010000027.1"/>
</dbReference>
<organism evidence="3 4">
    <name type="scientific">Nibrella saemangeumensis</name>
    <dbReference type="NCBI Taxonomy" id="1084526"/>
    <lineage>
        <taxon>Bacteria</taxon>
        <taxon>Pseudomonadati</taxon>
        <taxon>Bacteroidota</taxon>
        <taxon>Cytophagia</taxon>
        <taxon>Cytophagales</taxon>
        <taxon>Spirosomataceae</taxon>
        <taxon>Nibrella</taxon>
    </lineage>
</organism>
<accession>A0ABP8MXG0</accession>
<dbReference type="InterPro" id="IPR050309">
    <property type="entry name" value="Type-B_Carboxylest/Lipase"/>
</dbReference>
<evidence type="ECO:0000313" key="3">
    <source>
        <dbReference type="EMBL" id="GAA4455895.1"/>
    </source>
</evidence>
<feature type="chain" id="PRO_5047436947" description="Carboxylesterase type B domain-containing protein" evidence="1">
    <location>
        <begin position="22"/>
        <end position="112"/>
    </location>
</feature>
<evidence type="ECO:0000256" key="1">
    <source>
        <dbReference type="SAM" id="SignalP"/>
    </source>
</evidence>
<keyword evidence="1" id="KW-0732">Signal</keyword>
<reference evidence="4" key="1">
    <citation type="journal article" date="2019" name="Int. J. Syst. Evol. Microbiol.">
        <title>The Global Catalogue of Microorganisms (GCM) 10K type strain sequencing project: providing services to taxonomists for standard genome sequencing and annotation.</title>
        <authorList>
            <consortium name="The Broad Institute Genomics Platform"/>
            <consortium name="The Broad Institute Genome Sequencing Center for Infectious Disease"/>
            <person name="Wu L."/>
            <person name="Ma J."/>
        </authorList>
    </citation>
    <scope>NUCLEOTIDE SEQUENCE [LARGE SCALE GENOMIC DNA]</scope>
    <source>
        <strain evidence="4">JCM 17927</strain>
    </source>
</reference>
<dbReference type="Pfam" id="PF00135">
    <property type="entry name" value="COesterase"/>
    <property type="match status" value="1"/>
</dbReference>
<protein>
    <recommendedName>
        <fullName evidence="2">Carboxylesterase type B domain-containing protein</fullName>
    </recommendedName>
</protein>
<dbReference type="SUPFAM" id="SSF53474">
    <property type="entry name" value="alpha/beta-Hydrolases"/>
    <property type="match status" value="1"/>
</dbReference>
<sequence length="112" mass="12006">MHTKSMLFSLAVLALPLLSVAQAPKSATTPIVAGKDIAVVSTESGKVRGYIHNGTYTFKGIPYAKAERFLAPTKPDSWTGVRSSMTYGPVCPTDPTTTVNDVIEFSFQLSKP</sequence>
<dbReference type="EMBL" id="BAABHD010000027">
    <property type="protein sequence ID" value="GAA4455895.1"/>
    <property type="molecule type" value="Genomic_DNA"/>
</dbReference>
<dbReference type="Proteomes" id="UP001501175">
    <property type="component" value="Unassembled WGS sequence"/>
</dbReference>
<evidence type="ECO:0000313" key="4">
    <source>
        <dbReference type="Proteomes" id="UP001501175"/>
    </source>
</evidence>
<gene>
    <name evidence="3" type="ORF">GCM10023189_24330</name>
</gene>
<dbReference type="InterPro" id="IPR029058">
    <property type="entry name" value="AB_hydrolase_fold"/>
</dbReference>